<dbReference type="Gene3D" id="2.60.40.2420">
    <property type="match status" value="1"/>
</dbReference>
<gene>
    <name evidence="7" type="ORF">C8256_10240</name>
</gene>
<dbReference type="AlphaFoldDB" id="A0A2T2Y327"/>
<keyword evidence="6" id="KW-0143">Chaperone</keyword>
<dbReference type="NCBIfam" id="NF007507">
    <property type="entry name" value="PRK10102.1"/>
    <property type="match status" value="1"/>
</dbReference>
<comment type="caution">
    <text evidence="7">The sequence shown here is derived from an EMBL/GenBank/DDBJ whole genome shotgun (WGS) entry which is preliminary data.</text>
</comment>
<evidence type="ECO:0000256" key="4">
    <source>
        <dbReference type="ARBA" id="ARBA00022729"/>
    </source>
</evidence>
<evidence type="ECO:0000313" key="7">
    <source>
        <dbReference type="EMBL" id="PSR46946.1"/>
    </source>
</evidence>
<dbReference type="InterPro" id="IPR053722">
    <property type="entry name" value="Curli_assembly_CsgC/AgfC"/>
</dbReference>
<evidence type="ECO:0000256" key="5">
    <source>
        <dbReference type="ARBA" id="ARBA00022764"/>
    </source>
</evidence>
<keyword evidence="8" id="KW-1185">Reference proteome</keyword>
<evidence type="ECO:0000256" key="2">
    <source>
        <dbReference type="ARBA" id="ARBA00006329"/>
    </source>
</evidence>
<dbReference type="Proteomes" id="UP000240892">
    <property type="component" value="Unassembled WGS sequence"/>
</dbReference>
<evidence type="ECO:0000313" key="8">
    <source>
        <dbReference type="Proteomes" id="UP000240892"/>
    </source>
</evidence>
<accession>A0A2T2Y327</accession>
<protein>
    <recommendedName>
        <fullName evidence="3">Curli assembly protein CsgC</fullName>
    </recommendedName>
</protein>
<evidence type="ECO:0000256" key="3">
    <source>
        <dbReference type="ARBA" id="ARBA00017442"/>
    </source>
</evidence>
<dbReference type="GO" id="GO:0042597">
    <property type="term" value="C:periplasmic space"/>
    <property type="evidence" value="ECO:0007669"/>
    <property type="project" value="UniProtKB-SubCell"/>
</dbReference>
<dbReference type="InterPro" id="IPR047726">
    <property type="entry name" value="CsgH_dom"/>
</dbReference>
<organism evidence="7 8">
    <name type="scientific">Kluyvera genomosp. 2</name>
    <dbReference type="NCBI Taxonomy" id="2774054"/>
    <lineage>
        <taxon>Bacteria</taxon>
        <taxon>Pseudomonadati</taxon>
        <taxon>Pseudomonadota</taxon>
        <taxon>Gammaproteobacteria</taxon>
        <taxon>Enterobacterales</taxon>
        <taxon>Enterobacteriaceae</taxon>
        <taxon>Kluyvera</taxon>
    </lineage>
</organism>
<evidence type="ECO:0000256" key="6">
    <source>
        <dbReference type="ARBA" id="ARBA00023186"/>
    </source>
</evidence>
<dbReference type="NCBIfam" id="NF041112">
    <property type="entry name" value="chap_CsgH_alph"/>
    <property type="match status" value="1"/>
</dbReference>
<reference evidence="7 8" key="1">
    <citation type="submission" date="2018-03" db="EMBL/GenBank/DDBJ databases">
        <title>First report of an OXA-48+CTX-M-M-producing Kluyvera ascorbata clone recovered from patients admitted in a University Hospital in Madrid, Spain.</title>
        <authorList>
            <person name="Hernandez-Garcia M."/>
            <person name="Leon-Sampedro R."/>
            <person name="Perez-Viso B."/>
            <person name="Morosini M.I."/>
            <person name="Lopez-Fresnena N."/>
            <person name="Coque T.M."/>
            <person name="Bonten M."/>
            <person name="Malhotra-Kumar S."/>
            <person name="Ruiz-Garbajosa P."/>
            <person name="Canton R."/>
        </authorList>
    </citation>
    <scope>NUCLEOTIDE SEQUENCE [LARGE SCALE GENOMIC DNA]</scope>
    <source>
        <strain evidence="7 8">KA2</strain>
    </source>
</reference>
<dbReference type="EMBL" id="PYHO01000006">
    <property type="protein sequence ID" value="PSR46946.1"/>
    <property type="molecule type" value="Genomic_DNA"/>
</dbReference>
<evidence type="ECO:0000256" key="1">
    <source>
        <dbReference type="ARBA" id="ARBA00004418"/>
    </source>
</evidence>
<comment type="subcellular location">
    <subcellularLocation>
        <location evidence="1">Periplasm</location>
    </subcellularLocation>
</comment>
<keyword evidence="5" id="KW-0574">Periplasm</keyword>
<sequence>MTRTSMHLLLIAAALSNQLWFETQQQDNALVVTPMATLTNDCSCQMTINVIHQGQSGQSNSSQSGSVVIKGQHPQPLASMMLDIPHGEWTQITVTLSDSKGVILQQSWSSPTKV</sequence>
<dbReference type="Pfam" id="PF10610">
    <property type="entry name" value="Tafi-CsgC"/>
    <property type="match status" value="1"/>
</dbReference>
<name>A0A2T2Y327_9ENTR</name>
<proteinExistence type="inferred from homology"/>
<dbReference type="InterPro" id="IPR014491">
    <property type="entry name" value="Curli_production_prot_CsgC"/>
</dbReference>
<comment type="similarity">
    <text evidence="2">Belongs to the CsgC/AgfC family.</text>
</comment>
<keyword evidence="4" id="KW-0732">Signal</keyword>